<dbReference type="PANTHER" id="PTHR43092">
    <property type="entry name" value="L-CYSTEINE DESULFHYDRASE"/>
    <property type="match status" value="1"/>
</dbReference>
<dbReference type="InterPro" id="IPR015421">
    <property type="entry name" value="PyrdxlP-dep_Trfase_major"/>
</dbReference>
<comment type="caution">
    <text evidence="3">The sequence shown here is derived from an EMBL/GenBank/DDBJ whole genome shotgun (WGS) entry which is preliminary data.</text>
</comment>
<protein>
    <submittedName>
        <fullName evidence="3">Aminotransferase class V-fold PLP-dependent enzyme</fullName>
    </submittedName>
</protein>
<dbReference type="SUPFAM" id="SSF53383">
    <property type="entry name" value="PLP-dependent transferases"/>
    <property type="match status" value="1"/>
</dbReference>
<sequence length="438" mass="46165">MRRRSVLAGAVGTAAVAAWGGGTADAVTGDGAGGLLGTDGLLGADGRPDWGAVRAQFRLDPDWVHLATFYLASQPRAVREAVAHLARQLDADPMLLPTHLTLPDGPTGWDRVRQSLAGYLGGEPEHLALAASTTIGLGLVYNGVITRPGQEFLLSDDDHDVHRGAARLAAEKHGARLRLVPSWFADSAQATADEVVSAIRAQLRPTTRVLGVTWVQSRTGVRMPVARIAEVVAEANRGRKDTDRCLLVVDGVHGLAAVDADAARLGADAVVAGTHKWLLGPRGTGVVWLAPWATEQVRPTFASFIASEGTPALSPGGFLAFEHAFALPVSVAFQQALGRSRVAARITELSTRAKRGLARIPGVTVHTPTAPGMSAGITCFSVRDHRGSDVVTMAAERKVRLSSLYRDSLGYARIGTGIMNSPQDVDAALRVVRDIARG</sequence>
<dbReference type="Proteomes" id="UP000483802">
    <property type="component" value="Unassembled WGS sequence"/>
</dbReference>
<evidence type="ECO:0000256" key="1">
    <source>
        <dbReference type="ARBA" id="ARBA00022898"/>
    </source>
</evidence>
<feature type="domain" description="Aminotransferase class V" evidence="2">
    <location>
        <begin position="111"/>
        <end position="403"/>
    </location>
</feature>
<dbReference type="Gene3D" id="3.90.1150.10">
    <property type="entry name" value="Aspartate Aminotransferase, domain 1"/>
    <property type="match status" value="1"/>
</dbReference>
<dbReference type="GO" id="GO:0008483">
    <property type="term" value="F:transaminase activity"/>
    <property type="evidence" value="ECO:0007669"/>
    <property type="project" value="UniProtKB-KW"/>
</dbReference>
<dbReference type="InterPro" id="IPR000192">
    <property type="entry name" value="Aminotrans_V_dom"/>
</dbReference>
<name>A0A6L6WXA0_9ACTN</name>
<evidence type="ECO:0000259" key="2">
    <source>
        <dbReference type="Pfam" id="PF00266"/>
    </source>
</evidence>
<dbReference type="EMBL" id="WPNZ01000006">
    <property type="protein sequence ID" value="MVO85521.1"/>
    <property type="molecule type" value="Genomic_DNA"/>
</dbReference>
<reference evidence="3 4" key="1">
    <citation type="submission" date="2019-11" db="EMBL/GenBank/DDBJ databases">
        <title>Streptomyces typhae sp. nov., a novel endophytic actinomycete isolated from the root of cattail pollen (Typha angustifolia L.).</title>
        <authorList>
            <person name="Peng C."/>
        </authorList>
    </citation>
    <scope>NUCLEOTIDE SEQUENCE [LARGE SCALE GENOMIC DNA]</scope>
    <source>
        <strain evidence="4">p1417</strain>
    </source>
</reference>
<accession>A0A6L6WXA0</accession>
<dbReference type="InterPro" id="IPR015422">
    <property type="entry name" value="PyrdxlP-dep_Trfase_small"/>
</dbReference>
<dbReference type="Pfam" id="PF00266">
    <property type="entry name" value="Aminotran_5"/>
    <property type="match status" value="1"/>
</dbReference>
<dbReference type="PANTHER" id="PTHR43092:SF6">
    <property type="entry name" value="BLR1280 PROTEIN"/>
    <property type="match status" value="1"/>
</dbReference>
<proteinExistence type="predicted"/>
<dbReference type="RefSeq" id="WP_343040720.1">
    <property type="nucleotide sequence ID" value="NZ_WPNZ01000006.1"/>
</dbReference>
<evidence type="ECO:0000313" key="3">
    <source>
        <dbReference type="EMBL" id="MVO85521.1"/>
    </source>
</evidence>
<keyword evidence="4" id="KW-1185">Reference proteome</keyword>
<dbReference type="AlphaFoldDB" id="A0A6L6WXA0"/>
<organism evidence="3 4">
    <name type="scientific">Streptomyces typhae</name>
    <dbReference type="NCBI Taxonomy" id="2681492"/>
    <lineage>
        <taxon>Bacteria</taxon>
        <taxon>Bacillati</taxon>
        <taxon>Actinomycetota</taxon>
        <taxon>Actinomycetes</taxon>
        <taxon>Kitasatosporales</taxon>
        <taxon>Streptomycetaceae</taxon>
        <taxon>Streptomyces</taxon>
    </lineage>
</organism>
<keyword evidence="3" id="KW-0032">Aminotransferase</keyword>
<evidence type="ECO:0000313" key="4">
    <source>
        <dbReference type="Proteomes" id="UP000483802"/>
    </source>
</evidence>
<dbReference type="Gene3D" id="3.40.640.10">
    <property type="entry name" value="Type I PLP-dependent aspartate aminotransferase-like (Major domain)"/>
    <property type="match status" value="1"/>
</dbReference>
<dbReference type="InterPro" id="IPR015424">
    <property type="entry name" value="PyrdxlP-dep_Trfase"/>
</dbReference>
<keyword evidence="3" id="KW-0808">Transferase</keyword>
<keyword evidence="1" id="KW-0663">Pyridoxal phosphate</keyword>
<gene>
    <name evidence="3" type="ORF">GPA10_12350</name>
</gene>